<reference evidence="2" key="2">
    <citation type="submission" date="2019-07" db="EMBL/GenBank/DDBJ databases">
        <authorList>
            <person name="Seetharam A."/>
            <person name="Woodhouse M."/>
            <person name="Cannon E."/>
        </authorList>
    </citation>
    <scope>NUCLEOTIDE SEQUENCE [LARGE SCALE GENOMIC DNA]</scope>
    <source>
        <strain evidence="2">cv. B73</strain>
    </source>
</reference>
<proteinExistence type="predicted"/>
<dbReference type="OrthoDB" id="9989112at2759"/>
<reference evidence="3" key="1">
    <citation type="journal article" date="2009" name="Science">
        <title>The B73 maize genome: complexity, diversity, and dynamics.</title>
        <authorList>
            <person name="Schnable P.S."/>
            <person name="Ware D."/>
            <person name="Fulton R.S."/>
            <person name="Stein J.C."/>
            <person name="Wei F."/>
            <person name="Pasternak S."/>
            <person name="Liang C."/>
            <person name="Zhang J."/>
            <person name="Fulton L."/>
            <person name="Graves T.A."/>
            <person name="Minx P."/>
            <person name="Reily A.D."/>
            <person name="Courtney L."/>
            <person name="Kruchowski S.S."/>
            <person name="Tomlinson C."/>
            <person name="Strong C."/>
            <person name="Delehaunty K."/>
            <person name="Fronick C."/>
            <person name="Courtney B."/>
            <person name="Rock S.M."/>
            <person name="Belter E."/>
            <person name="Du F."/>
            <person name="Kim K."/>
            <person name="Abbott R.M."/>
            <person name="Cotton M."/>
            <person name="Levy A."/>
            <person name="Marchetto P."/>
            <person name="Ochoa K."/>
            <person name="Jackson S.M."/>
            <person name="Gillam B."/>
            <person name="Chen W."/>
            <person name="Yan L."/>
            <person name="Higginbotham J."/>
            <person name="Cardenas M."/>
            <person name="Waligorski J."/>
            <person name="Applebaum E."/>
            <person name="Phelps L."/>
            <person name="Falcone J."/>
            <person name="Kanchi K."/>
            <person name="Thane T."/>
            <person name="Scimone A."/>
            <person name="Thane N."/>
            <person name="Henke J."/>
            <person name="Wang T."/>
            <person name="Ruppert J."/>
            <person name="Shah N."/>
            <person name="Rotter K."/>
            <person name="Hodges J."/>
            <person name="Ingenthron E."/>
            <person name="Cordes M."/>
            <person name="Kohlberg S."/>
            <person name="Sgro J."/>
            <person name="Delgado B."/>
            <person name="Mead K."/>
            <person name="Chinwalla A."/>
            <person name="Leonard S."/>
            <person name="Crouse K."/>
            <person name="Collura K."/>
            <person name="Kudrna D."/>
            <person name="Currie J."/>
            <person name="He R."/>
            <person name="Angelova A."/>
            <person name="Rajasekar S."/>
            <person name="Mueller T."/>
            <person name="Lomeli R."/>
            <person name="Scara G."/>
            <person name="Ko A."/>
            <person name="Delaney K."/>
            <person name="Wissotski M."/>
            <person name="Lopez G."/>
            <person name="Campos D."/>
            <person name="Braidotti M."/>
            <person name="Ashley E."/>
            <person name="Golser W."/>
            <person name="Kim H."/>
            <person name="Lee S."/>
            <person name="Lin J."/>
            <person name="Dujmic Z."/>
            <person name="Kim W."/>
            <person name="Talag J."/>
            <person name="Zuccolo A."/>
            <person name="Fan C."/>
            <person name="Sebastian A."/>
            <person name="Kramer M."/>
            <person name="Spiegel L."/>
            <person name="Nascimento L."/>
            <person name="Zutavern T."/>
            <person name="Miller B."/>
            <person name="Ambroise C."/>
            <person name="Muller S."/>
            <person name="Spooner W."/>
            <person name="Narechania A."/>
            <person name="Ren L."/>
            <person name="Wei S."/>
            <person name="Kumari S."/>
            <person name="Faga B."/>
            <person name="Levy M.J."/>
            <person name="McMahan L."/>
            <person name="Van Buren P."/>
            <person name="Vaughn M.W."/>
            <person name="Ying K."/>
            <person name="Yeh C.-T."/>
            <person name="Emrich S.J."/>
            <person name="Jia Y."/>
            <person name="Kalyanaraman A."/>
            <person name="Hsia A.-P."/>
            <person name="Barbazuk W.B."/>
            <person name="Baucom R.S."/>
            <person name="Brutnell T.P."/>
            <person name="Carpita N.C."/>
            <person name="Chaparro C."/>
            <person name="Chia J.-M."/>
            <person name="Deragon J.-M."/>
            <person name="Estill J.C."/>
            <person name="Fu Y."/>
            <person name="Jeddeloh J.A."/>
            <person name="Han Y."/>
            <person name="Lee H."/>
            <person name="Li P."/>
            <person name="Lisch D.R."/>
            <person name="Liu S."/>
            <person name="Liu Z."/>
            <person name="Nagel D.H."/>
            <person name="McCann M.C."/>
            <person name="SanMiguel P."/>
            <person name="Myers A.M."/>
            <person name="Nettleton D."/>
            <person name="Nguyen J."/>
            <person name="Penning B.W."/>
            <person name="Ponnala L."/>
            <person name="Schneider K.L."/>
            <person name="Schwartz D.C."/>
            <person name="Sharma A."/>
            <person name="Soderlund C."/>
            <person name="Springer N.M."/>
            <person name="Sun Q."/>
            <person name="Wang H."/>
            <person name="Waterman M."/>
            <person name="Westerman R."/>
            <person name="Wolfgruber T.K."/>
            <person name="Yang L."/>
            <person name="Yu Y."/>
            <person name="Zhang L."/>
            <person name="Zhou S."/>
            <person name="Zhu Q."/>
            <person name="Bennetzen J.L."/>
            <person name="Dawe R.K."/>
            <person name="Jiang J."/>
            <person name="Jiang N."/>
            <person name="Presting G.G."/>
            <person name="Wessler S.R."/>
            <person name="Aluru S."/>
            <person name="Martienssen R.A."/>
            <person name="Clifton S.W."/>
            <person name="McCombie W.R."/>
            <person name="Wing R.A."/>
            <person name="Wilson R.K."/>
        </authorList>
    </citation>
    <scope>NUCLEOTIDE SEQUENCE [LARGE SCALE GENOMIC DNA]</scope>
    <source>
        <strain evidence="3">cv. B73</strain>
    </source>
</reference>
<keyword evidence="3" id="KW-1185">Reference proteome</keyword>
<dbReference type="Proteomes" id="UP000007305">
    <property type="component" value="Chromosome 6"/>
</dbReference>
<protein>
    <submittedName>
        <fullName evidence="2">Uncharacterized protein</fullName>
    </submittedName>
</protein>
<feature type="compositionally biased region" description="Low complexity" evidence="1">
    <location>
        <begin position="1"/>
        <end position="13"/>
    </location>
</feature>
<gene>
    <name evidence="2" type="primary">LOC103629287</name>
</gene>
<evidence type="ECO:0000256" key="1">
    <source>
        <dbReference type="SAM" id="MobiDB-lite"/>
    </source>
</evidence>
<dbReference type="EnsemblPlants" id="Zm00001eb267410_T002">
    <property type="protein sequence ID" value="Zm00001eb267410_P002"/>
    <property type="gene ID" value="Zm00001eb267410"/>
</dbReference>
<organism evidence="2 3">
    <name type="scientific">Zea mays</name>
    <name type="common">Maize</name>
    <dbReference type="NCBI Taxonomy" id="4577"/>
    <lineage>
        <taxon>Eukaryota</taxon>
        <taxon>Viridiplantae</taxon>
        <taxon>Streptophyta</taxon>
        <taxon>Embryophyta</taxon>
        <taxon>Tracheophyta</taxon>
        <taxon>Spermatophyta</taxon>
        <taxon>Magnoliopsida</taxon>
        <taxon>Liliopsida</taxon>
        <taxon>Poales</taxon>
        <taxon>Poaceae</taxon>
        <taxon>PACMAD clade</taxon>
        <taxon>Panicoideae</taxon>
        <taxon>Andropogonodae</taxon>
        <taxon>Andropogoneae</taxon>
        <taxon>Tripsacinae</taxon>
        <taxon>Zea</taxon>
    </lineage>
</organism>
<sequence length="135" mass="15230">IVLCPTQTTTATTKKPPLHRIQTPPPPSSNRNRHDHQHRVRLSLQAAPHRRLLRRQVLPPPPFRPSFDFDPHIYRTIRTLTPTSVPSALISKSAPSTSMERLSSYRFGTQQARKGSGQLRAATTEELMESLSCMT</sequence>
<name>A0A804PSZ2_MAIZE</name>
<evidence type="ECO:0000313" key="3">
    <source>
        <dbReference type="Proteomes" id="UP000007305"/>
    </source>
</evidence>
<dbReference type="AlphaFoldDB" id="A0A804PSZ2"/>
<accession>A0A804PSZ2</accession>
<feature type="region of interest" description="Disordered" evidence="1">
    <location>
        <begin position="1"/>
        <end position="39"/>
    </location>
</feature>
<dbReference type="Gramene" id="Zm00001eb267410_T002">
    <property type="protein sequence ID" value="Zm00001eb267410_P002"/>
    <property type="gene ID" value="Zm00001eb267410"/>
</dbReference>
<evidence type="ECO:0000313" key="2">
    <source>
        <dbReference type="EnsemblPlants" id="Zm00001eb267410_P002"/>
    </source>
</evidence>
<reference evidence="2" key="3">
    <citation type="submission" date="2021-05" db="UniProtKB">
        <authorList>
            <consortium name="EnsemblPlants"/>
        </authorList>
    </citation>
    <scope>IDENTIFICATION</scope>
    <source>
        <strain evidence="2">cv. B73</strain>
    </source>
</reference>